<reference evidence="2 3" key="2">
    <citation type="journal article" date="2005" name="Nature">
        <title>The map-based sequence of the rice genome.</title>
        <authorList>
            <consortium name="International rice genome sequencing project (IRGSP)"/>
            <person name="Matsumoto T."/>
            <person name="Wu J."/>
            <person name="Kanamori H."/>
            <person name="Katayose Y."/>
            <person name="Fujisawa M."/>
            <person name="Namiki N."/>
            <person name="Mizuno H."/>
            <person name="Yamamoto K."/>
            <person name="Antonio B.A."/>
            <person name="Baba T."/>
            <person name="Sakata K."/>
            <person name="Nagamura Y."/>
            <person name="Aoki H."/>
            <person name="Arikawa K."/>
            <person name="Arita K."/>
            <person name="Bito T."/>
            <person name="Chiden Y."/>
            <person name="Fujitsuka N."/>
            <person name="Fukunaka R."/>
            <person name="Hamada M."/>
            <person name="Harada C."/>
            <person name="Hayashi A."/>
            <person name="Hijishita S."/>
            <person name="Honda M."/>
            <person name="Hosokawa S."/>
            <person name="Ichikawa Y."/>
            <person name="Idonuma A."/>
            <person name="Iijima M."/>
            <person name="Ikeda M."/>
            <person name="Ikeno M."/>
            <person name="Ito K."/>
            <person name="Ito S."/>
            <person name="Ito T."/>
            <person name="Ito Y."/>
            <person name="Ito Y."/>
            <person name="Iwabuchi A."/>
            <person name="Kamiya K."/>
            <person name="Karasawa W."/>
            <person name="Kurita K."/>
            <person name="Katagiri S."/>
            <person name="Kikuta A."/>
            <person name="Kobayashi H."/>
            <person name="Kobayashi N."/>
            <person name="Machita K."/>
            <person name="Maehara T."/>
            <person name="Masukawa M."/>
            <person name="Mizubayashi T."/>
            <person name="Mukai Y."/>
            <person name="Nagasaki H."/>
            <person name="Nagata Y."/>
            <person name="Naito S."/>
            <person name="Nakashima M."/>
            <person name="Nakama Y."/>
            <person name="Nakamichi Y."/>
            <person name="Nakamura M."/>
            <person name="Meguro A."/>
            <person name="Negishi M."/>
            <person name="Ohta I."/>
            <person name="Ohta T."/>
            <person name="Okamoto M."/>
            <person name="Ono N."/>
            <person name="Saji S."/>
            <person name="Sakaguchi M."/>
            <person name="Sakai K."/>
            <person name="Shibata M."/>
            <person name="Shimokawa T."/>
            <person name="Song J."/>
            <person name="Takazaki Y."/>
            <person name="Terasawa K."/>
            <person name="Tsugane M."/>
            <person name="Tsuji K."/>
            <person name="Ueda S."/>
            <person name="Waki K."/>
            <person name="Yamagata H."/>
            <person name="Yamamoto M."/>
            <person name="Yamamoto S."/>
            <person name="Yamane H."/>
            <person name="Yoshiki S."/>
            <person name="Yoshihara R."/>
            <person name="Yukawa K."/>
            <person name="Zhong H."/>
            <person name="Yano M."/>
            <person name="Yuan Q."/>
            <person name="Ouyang S."/>
            <person name="Liu J."/>
            <person name="Jones K.M."/>
            <person name="Gansberger K."/>
            <person name="Moffat K."/>
            <person name="Hill J."/>
            <person name="Bera J."/>
            <person name="Fadrosh D."/>
            <person name="Jin S."/>
            <person name="Johri S."/>
            <person name="Kim M."/>
            <person name="Overton L."/>
            <person name="Reardon M."/>
            <person name="Tsitrin T."/>
            <person name="Vuong H."/>
            <person name="Weaver B."/>
            <person name="Ciecko A."/>
            <person name="Tallon L."/>
            <person name="Jackson J."/>
            <person name="Pai G."/>
            <person name="Aken S.V."/>
            <person name="Utterback T."/>
            <person name="Reidmuller S."/>
            <person name="Feldblyum T."/>
            <person name="Hsiao J."/>
            <person name="Zismann V."/>
            <person name="Iobst S."/>
            <person name="de Vazeille A.R."/>
            <person name="Buell C.R."/>
            <person name="Ying K."/>
            <person name="Li Y."/>
            <person name="Lu T."/>
            <person name="Huang Y."/>
            <person name="Zhao Q."/>
            <person name="Feng Q."/>
            <person name="Zhang L."/>
            <person name="Zhu J."/>
            <person name="Weng Q."/>
            <person name="Mu J."/>
            <person name="Lu Y."/>
            <person name="Fan D."/>
            <person name="Liu Y."/>
            <person name="Guan J."/>
            <person name="Zhang Y."/>
            <person name="Yu S."/>
            <person name="Liu X."/>
            <person name="Zhang Y."/>
            <person name="Hong G."/>
            <person name="Han B."/>
            <person name="Choisne N."/>
            <person name="Demange N."/>
            <person name="Orjeda G."/>
            <person name="Samain S."/>
            <person name="Cattolico L."/>
            <person name="Pelletier E."/>
            <person name="Couloux A."/>
            <person name="Segurens B."/>
            <person name="Wincker P."/>
            <person name="D'Hont A."/>
            <person name="Scarpelli C."/>
            <person name="Weissenbach J."/>
            <person name="Salanoubat M."/>
            <person name="Quetier F."/>
            <person name="Yu Y."/>
            <person name="Kim H.R."/>
            <person name="Rambo T."/>
            <person name="Currie J."/>
            <person name="Collura K."/>
            <person name="Luo M."/>
            <person name="Yang T."/>
            <person name="Ammiraju J.S.S."/>
            <person name="Engler F."/>
            <person name="Soderlund C."/>
            <person name="Wing R.A."/>
            <person name="Palmer L.E."/>
            <person name="de la Bastide M."/>
            <person name="Spiegel L."/>
            <person name="Nascimento L."/>
            <person name="Zutavern T."/>
            <person name="O'Shaughnessy A."/>
            <person name="Dike S."/>
            <person name="Dedhia N."/>
            <person name="Preston R."/>
            <person name="Balija V."/>
            <person name="McCombie W.R."/>
            <person name="Chow T."/>
            <person name="Chen H."/>
            <person name="Chung M."/>
            <person name="Chen C."/>
            <person name="Shaw J."/>
            <person name="Wu H."/>
            <person name="Hsiao K."/>
            <person name="Chao Y."/>
            <person name="Chu M."/>
            <person name="Cheng C."/>
            <person name="Hour A."/>
            <person name="Lee P."/>
            <person name="Lin S."/>
            <person name="Lin Y."/>
            <person name="Liou J."/>
            <person name="Liu S."/>
            <person name="Hsing Y."/>
            <person name="Raghuvanshi S."/>
            <person name="Mohanty A."/>
            <person name="Bharti A.K."/>
            <person name="Gaur A."/>
            <person name="Gupta V."/>
            <person name="Kumar D."/>
            <person name="Ravi V."/>
            <person name="Vij S."/>
            <person name="Kapur A."/>
            <person name="Khurana P."/>
            <person name="Khurana P."/>
            <person name="Khurana J.P."/>
            <person name="Tyagi A.K."/>
            <person name="Gaikwad K."/>
            <person name="Singh A."/>
            <person name="Dalal V."/>
            <person name="Srivastava S."/>
            <person name="Dixit A."/>
            <person name="Pal A.K."/>
            <person name="Ghazi I.A."/>
            <person name="Yadav M."/>
            <person name="Pandit A."/>
            <person name="Bhargava A."/>
            <person name="Sureshbabu K."/>
            <person name="Batra K."/>
            <person name="Sharma T.R."/>
            <person name="Mohapatra T."/>
            <person name="Singh N.K."/>
            <person name="Messing J."/>
            <person name="Nelson A.B."/>
            <person name="Fuks G."/>
            <person name="Kavchok S."/>
            <person name="Keizer G."/>
            <person name="Linton E."/>
            <person name="Llaca V."/>
            <person name="Song R."/>
            <person name="Tanyolac B."/>
            <person name="Young S."/>
            <person name="Ho-Il K."/>
            <person name="Hahn J.H."/>
            <person name="Sangsakoo G."/>
            <person name="Vanavichit A."/>
            <person name="de Mattos Luiz.A.T."/>
            <person name="Zimmer P.D."/>
            <person name="Malone G."/>
            <person name="Dellagostin O."/>
            <person name="de Oliveira A.C."/>
            <person name="Bevan M."/>
            <person name="Bancroft I."/>
            <person name="Minx P."/>
            <person name="Cordum H."/>
            <person name="Wilson R."/>
            <person name="Cheng Z."/>
            <person name="Jin W."/>
            <person name="Jiang J."/>
            <person name="Leong S.A."/>
            <person name="Iwama H."/>
            <person name="Gojobori T."/>
            <person name="Itoh T."/>
            <person name="Niimura Y."/>
            <person name="Fujii Y."/>
            <person name="Habara T."/>
            <person name="Sakai H."/>
            <person name="Sato Y."/>
            <person name="Wilson G."/>
            <person name="Kumar K."/>
            <person name="McCouch S."/>
            <person name="Juretic N."/>
            <person name="Hoen D."/>
            <person name="Wright S."/>
            <person name="Bruskiewich R."/>
            <person name="Bureau T."/>
            <person name="Miyao A."/>
            <person name="Hirochika H."/>
            <person name="Nishikawa T."/>
            <person name="Kadowaki K."/>
            <person name="Sugiura M."/>
            <person name="Burr B."/>
            <person name="Sasaki T."/>
        </authorList>
    </citation>
    <scope>NUCLEOTIDE SEQUENCE [LARGE SCALE GENOMIC DNA]</scope>
    <source>
        <strain evidence="3">cv. Nipponbare</strain>
    </source>
</reference>
<reference evidence="2" key="4">
    <citation type="journal article" date="2007" name="Genome Res.">
        <title>Curated Genome Annotation of Oryza sativa ssp. japonica and Comparative Genome Analysis with Arabidopsis thaliana.</title>
        <authorList>
            <consortium name="The Rice Annotation Project (RAP)"/>
            <person name="Itoh T."/>
            <person name="Tanaka T."/>
            <person name="Barrero R.A."/>
            <person name="Yamasaki C."/>
            <person name="Fujii Y."/>
            <person name="Hilton P.B."/>
            <person name="Antonio B.A."/>
            <person name="Aono H."/>
            <person name="Apweiler R."/>
            <person name="Bruskiewich R."/>
            <person name="Bureau T."/>
            <person name="Burr F."/>
            <person name="Costa de Oliveira A."/>
            <person name="Fuks G."/>
            <person name="Habara T."/>
            <person name="Haberer G."/>
            <person name="Han B."/>
            <person name="Harada E."/>
            <person name="Hiraki A.T."/>
            <person name="Hirochika H."/>
            <person name="Hoen D."/>
            <person name="Hokari H."/>
            <person name="Hosokawa S."/>
            <person name="Hsing Y."/>
            <person name="Ikawa H."/>
            <person name="Ikeo K."/>
            <person name="Imanishi T."/>
            <person name="Ito Y."/>
            <person name="Jaiswal P."/>
            <person name="Kanno M."/>
            <person name="Kawahara Y."/>
            <person name="Kawamura T."/>
            <person name="Kawashima H."/>
            <person name="Khurana J.P."/>
            <person name="Kikuchi S."/>
            <person name="Komatsu S."/>
            <person name="Koyanagi K.O."/>
            <person name="Kubooka H."/>
            <person name="Lieberherr D."/>
            <person name="Lin Y.C."/>
            <person name="Lonsdale D."/>
            <person name="Matsumoto T."/>
            <person name="Matsuya A."/>
            <person name="McCombie W.R."/>
            <person name="Messing J."/>
            <person name="Miyao A."/>
            <person name="Mulder N."/>
            <person name="Nagamura Y."/>
            <person name="Nam J."/>
            <person name="Namiki N."/>
            <person name="Numa H."/>
            <person name="Nurimoto S."/>
            <person name="O'donovan C."/>
            <person name="Ohyanagi H."/>
            <person name="Okido T."/>
            <person name="Oota S."/>
            <person name="Osato N."/>
            <person name="Palmer L.E."/>
            <person name="Quetier F."/>
            <person name="Raghuvanshi S."/>
            <person name="Saichi N."/>
            <person name="Sakai H."/>
            <person name="Sakai Y."/>
            <person name="Sakata K."/>
            <person name="Sakurai T."/>
            <person name="Sato F."/>
            <person name="Sato Y."/>
            <person name="Schoof H."/>
            <person name="Seki M."/>
            <person name="Shibata M."/>
            <person name="Shimizu Y."/>
            <person name="Shinozaki K."/>
            <person name="Shinso Y."/>
            <person name="Singh N.K."/>
            <person name="Smith-White B."/>
            <person name="Takeda J."/>
            <person name="Tanino M."/>
            <person name="Tatusova T."/>
            <person name="Thongjuea S."/>
            <person name="Todokoro F."/>
            <person name="Tsugane M."/>
            <person name="Tyagi A.K."/>
            <person name="Vanavichit A."/>
            <person name="Wang A."/>
            <person name="Wing R.A."/>
            <person name="Yamaguchi K."/>
            <person name="Yamamoto M."/>
            <person name="Yamamoto N."/>
            <person name="Yu Y."/>
            <person name="Zhang H."/>
            <person name="Zhao Q."/>
            <person name="Higo K."/>
            <person name="Burr B."/>
            <person name="Gojobori T."/>
            <person name="Sasaki T."/>
        </authorList>
    </citation>
    <scope>NUCLEOTIDE SEQUENCE</scope>
</reference>
<evidence type="ECO:0000313" key="3">
    <source>
        <dbReference type="Proteomes" id="UP000000763"/>
    </source>
</evidence>
<accession>Q0DDE2</accession>
<sequence length="343" mass="37631">MVSSPLVLGLDKDLLVELGGVVPAEVLRHAAHLEPPPALLVLAVRLEAVAERLDELVRLGAVERPPEAGVLERVERRHGVPQPADGVHDGDGAVRHGVELVEAARLEPRRHDQHVGARRDPVRHLHREPHPPAHLAVVLRLEPLQHHLQVAAAGAQQHQLHVLPGDPRHRVADDVHTFLPVEPPDEPDQRHVVAHLQPQLALQRRLAPRLAGVQRGHGVVGVAVGLQVHVHLRVPLPVVDAVHDAVHLPVVLPYDVVEAPAALRRLQLPEVAGAHGHHPVRHLQARAEDVGVLAADGVVQLEVIQVVLRQFHVGEFIYWATALQTLHEPFSTQKKYSPARFIL</sequence>
<dbReference type="EMBL" id="AP003509">
    <property type="protein sequence ID" value="BAD37273.1"/>
    <property type="molecule type" value="Genomic_DNA"/>
</dbReference>
<reference evidence="2" key="5">
    <citation type="journal article" date="2008" name="Nucleic Acids Res.">
        <title>The Rice Annotation Project Database (RAP-DB): 2008 update.</title>
        <authorList>
            <consortium name="The Rice Annotation Project (RAP)"/>
            <person name="Tanaka T."/>
            <person name="Antonio B.A."/>
            <person name="Kikuchi S."/>
            <person name="Matsumoto T."/>
            <person name="Nagamura Y."/>
            <person name="Numa H."/>
            <person name="Sakai H."/>
            <person name="Wu J."/>
            <person name="Itoh T."/>
            <person name="Sasaki T."/>
            <person name="Aono R."/>
            <person name="Fujii Y."/>
            <person name="Habara T."/>
            <person name="Harada E."/>
            <person name="Kanno M."/>
            <person name="Kawahara Y."/>
            <person name="Kawashima H."/>
            <person name="Kubooka H."/>
            <person name="Matsuya A."/>
            <person name="Nakaoka H."/>
            <person name="Saichi N."/>
            <person name="Sanbonmatsu R."/>
            <person name="Sato Y."/>
            <person name="Shinso Y."/>
            <person name="Suzuki M."/>
            <person name="Takeda J."/>
            <person name="Tanino M."/>
            <person name="Todokoro F."/>
            <person name="Yamaguchi K."/>
            <person name="Yamamoto N."/>
            <person name="Yamasaki C."/>
            <person name="Imanishi T."/>
            <person name="Okido T."/>
            <person name="Tada M."/>
            <person name="Ikeo K."/>
            <person name="Tateno Y."/>
            <person name="Gojobori T."/>
            <person name="Lin Y.C."/>
            <person name="Wei F.J."/>
            <person name="Hsing Y.I."/>
            <person name="Zhao Q."/>
            <person name="Han B."/>
            <person name="Kramer M.R."/>
            <person name="McCombie R.W."/>
            <person name="Lonsdale D."/>
            <person name="O'Donovan C.C."/>
            <person name="Whitfield E.J."/>
            <person name="Apweiler R."/>
            <person name="Koyanagi K.O."/>
            <person name="Khurana J.P."/>
            <person name="Raghuvanshi S."/>
            <person name="Singh N.K."/>
            <person name="Tyagi A.K."/>
            <person name="Haberer G."/>
            <person name="Fujisawa M."/>
            <person name="Hosokawa S."/>
            <person name="Ito Y."/>
            <person name="Ikawa H."/>
            <person name="Shibata M."/>
            <person name="Yamamoto M."/>
            <person name="Bruskiewich R.M."/>
            <person name="Hoen D.R."/>
            <person name="Bureau TE."/>
            <person name="Namiki N."/>
            <person name="Ohyanagi H."/>
            <person name="Sakai Y."/>
            <person name="Nobushima S."/>
            <person name="Sakata K."/>
            <person name="Barrero R.A."/>
            <person name="Sato Y."/>
            <person name="Souvorov A."/>
            <person name="Smith-White B."/>
            <person name="Tatusova T."/>
            <person name="An S."/>
            <person name="An G."/>
            <person name="OOta S."/>
            <person name="Fuks G."/>
            <person name="Messing J."/>
            <person name="Christie K.R."/>
            <person name="Lieberherr D."/>
            <person name="Kim H."/>
            <person name="Zuccolo A."/>
            <person name="Wing R.A."/>
            <person name="Nobuta K."/>
            <person name="Green P.J."/>
            <person name="Lu C."/>
            <person name="Meyers BC."/>
            <person name="Chaparro C."/>
            <person name="Piegu B."/>
            <person name="Panaud O."/>
            <person name="Echeverria M."/>
        </authorList>
    </citation>
    <scope>NUCLEOTIDE SEQUENCE</scope>
</reference>
<reference evidence="3" key="6">
    <citation type="journal article" date="2008" name="Nucleic Acids Res.">
        <title>The rice annotation project database (RAP-DB): 2008 update.</title>
        <authorList>
            <consortium name="The rice annotation project (RAP)"/>
        </authorList>
    </citation>
    <scope>GENOME REANNOTATION</scope>
    <source>
        <strain evidence="3">cv. Nipponbare</strain>
    </source>
</reference>
<reference evidence="2" key="7">
    <citation type="submission" date="2012-08" db="EMBL/GenBank/DDBJ databases">
        <title>Oryza sativa nipponbare(GA3) genomic DNA, chromosome 6.</title>
        <authorList>
            <consortium name="IRGSP(International Rice Genome Sequencing Project)"/>
        </authorList>
    </citation>
    <scope>NUCLEOTIDE SEQUENCE</scope>
</reference>
<dbReference type="KEGG" id="dosa:Os06g0229900"/>
<dbReference type="Proteomes" id="UP000000763">
    <property type="component" value="Chromosome 6"/>
</dbReference>
<gene>
    <name evidence="2" type="ordered locus">Os06g0229900</name>
    <name evidence="1" type="ORF">P0525F01.24</name>
</gene>
<dbReference type="Gramene" id="Os06t0229900-01">
    <property type="protein sequence ID" value="Os06t0229900-01"/>
    <property type="gene ID" value="Os06g0229900"/>
</dbReference>
<organism evidence="2 3">
    <name type="scientific">Oryza sativa subsp. japonica</name>
    <name type="common">Rice</name>
    <dbReference type="NCBI Taxonomy" id="39947"/>
    <lineage>
        <taxon>Eukaryota</taxon>
        <taxon>Viridiplantae</taxon>
        <taxon>Streptophyta</taxon>
        <taxon>Embryophyta</taxon>
        <taxon>Tracheophyta</taxon>
        <taxon>Spermatophyta</taxon>
        <taxon>Magnoliopsida</taxon>
        <taxon>Liliopsida</taxon>
        <taxon>Poales</taxon>
        <taxon>Poaceae</taxon>
        <taxon>BOP clade</taxon>
        <taxon>Oryzoideae</taxon>
        <taxon>Oryzeae</taxon>
        <taxon>Oryzinae</taxon>
        <taxon>Oryza</taxon>
        <taxon>Oryza sativa</taxon>
    </lineage>
</organism>
<evidence type="ECO:0000313" key="1">
    <source>
        <dbReference type="EMBL" id="BAD37273.1"/>
    </source>
</evidence>
<evidence type="ECO:0000313" key="2">
    <source>
        <dbReference type="EMBL" id="BAF19131.1"/>
    </source>
</evidence>
<reference evidence="1" key="1">
    <citation type="submission" date="2001-04" db="EMBL/GenBank/DDBJ databases">
        <title>Oryza sativa nipponbare(GA3) genomic DNA, chromosome 6, PAC clone:P0525F01.</title>
        <authorList>
            <person name="Sasaki T."/>
            <person name="Matsumoto T."/>
            <person name="Yamamoto K."/>
        </authorList>
    </citation>
    <scope>NUCLEOTIDE SEQUENCE</scope>
</reference>
<name>Q0DDE2_ORYSJ</name>
<reference evidence="2" key="8">
    <citation type="submission" date="2012-08" db="EMBL/GenBank/DDBJ databases">
        <title>The Second Rice Annotation Project Meeting (RAP2).</title>
        <authorList>
            <consortium name="The Rice Annotation Project (RAP)"/>
        </authorList>
    </citation>
    <scope>NUCLEOTIDE SEQUENCE</scope>
</reference>
<reference evidence="2" key="3">
    <citation type="journal article" date="2006" name="Nucleic Acids Res.">
        <title>The Rice Annotation Project Database (RAP-DB): hub for Oryza sativa ssp. japonica genome information.</title>
        <authorList>
            <person name="Ohyanagi H."/>
            <person name="Tanaka T."/>
            <person name="Sakai H."/>
            <person name="Shigemoto Y."/>
            <person name="Yamaguchi K."/>
            <person name="Habara T."/>
            <person name="Fujii Y."/>
            <person name="Antonio B.A."/>
            <person name="Nagamura Y."/>
            <person name="Imanishi T."/>
            <person name="Ikeo K."/>
            <person name="Itoh T."/>
            <person name="Gojobori T."/>
            <person name="Sasaki T."/>
        </authorList>
    </citation>
    <scope>NUCLEOTIDE SEQUENCE</scope>
</reference>
<dbReference type="AlphaFoldDB" id="Q0DDE2"/>
<proteinExistence type="predicted"/>
<dbReference type="EMBL" id="AP008212">
    <property type="protein sequence ID" value="BAF19131.1"/>
    <property type="molecule type" value="Genomic_DNA"/>
</dbReference>
<protein>
    <submittedName>
        <fullName evidence="2">Os06g0229900 protein</fullName>
    </submittedName>
</protein>